<evidence type="ECO:0000313" key="1">
    <source>
        <dbReference type="EMBL" id="MCP1375388.1"/>
    </source>
</evidence>
<accession>A0ABT1FG45</accession>
<dbReference type="EMBL" id="JAMZEK010000003">
    <property type="protein sequence ID" value="MCP1375388.1"/>
    <property type="molecule type" value="Genomic_DNA"/>
</dbReference>
<protein>
    <submittedName>
        <fullName evidence="1">Phage virion morphogenesis protein</fullName>
    </submittedName>
</protein>
<dbReference type="Proteomes" id="UP001204615">
    <property type="component" value="Unassembled WGS sequence"/>
</dbReference>
<dbReference type="Pfam" id="PF05069">
    <property type="entry name" value="Phage_tail_S"/>
    <property type="match status" value="1"/>
</dbReference>
<gene>
    <name evidence="1" type="ORF">NC595_15160</name>
</gene>
<dbReference type="RefSeq" id="WP_253567846.1">
    <property type="nucleotide sequence ID" value="NZ_JAMZEK010000003.1"/>
</dbReference>
<sequence>MSGVGFHWDIANFAALQRRVDLLSHMDTRELMDGVGAEVASQWKRRIEFEKTTPQGVAWAPWSNRYKKTRTAGQSLLFSERHLWDSITHLLSLDGKEVDVGSNLIYARTQNKGRGKIPARQFAGLSSENKQDLREIANDWINQQLTGGLQ</sequence>
<proteinExistence type="predicted"/>
<name>A0ABT1FG45_9GAMM</name>
<evidence type="ECO:0000313" key="2">
    <source>
        <dbReference type="Proteomes" id="UP001204615"/>
    </source>
</evidence>
<comment type="caution">
    <text evidence="1">The sequence shown here is derived from an EMBL/GenBank/DDBJ whole genome shotgun (WGS) entry which is preliminary data.</text>
</comment>
<reference evidence="1 2" key="1">
    <citation type="submission" date="2022-06" db="EMBL/GenBank/DDBJ databases">
        <title>Dyella sp. Sa strain:Sa Genome sequencing.</title>
        <authorList>
            <person name="Park S."/>
        </authorList>
    </citation>
    <scope>NUCLEOTIDE SEQUENCE [LARGE SCALE GENOMIC DNA]</scope>
    <source>
        <strain evidence="1 2">Sa</strain>
    </source>
</reference>
<dbReference type="InterPro" id="IPR006522">
    <property type="entry name" value="Phage_virion_morphogenesis"/>
</dbReference>
<organism evidence="1 2">
    <name type="scientific">Dyella lutea</name>
    <dbReference type="NCBI Taxonomy" id="2950441"/>
    <lineage>
        <taxon>Bacteria</taxon>
        <taxon>Pseudomonadati</taxon>
        <taxon>Pseudomonadota</taxon>
        <taxon>Gammaproteobacteria</taxon>
        <taxon>Lysobacterales</taxon>
        <taxon>Rhodanobacteraceae</taxon>
        <taxon>Dyella</taxon>
    </lineage>
</organism>
<keyword evidence="2" id="KW-1185">Reference proteome</keyword>